<feature type="transmembrane region" description="Helical" evidence="1">
    <location>
        <begin position="96"/>
        <end position="117"/>
    </location>
</feature>
<evidence type="ECO:0000256" key="1">
    <source>
        <dbReference type="SAM" id="Phobius"/>
    </source>
</evidence>
<dbReference type="AlphaFoldDB" id="A0A382CLA5"/>
<name>A0A382CLA5_9ZZZZ</name>
<accession>A0A382CLA5</accession>
<protein>
    <recommendedName>
        <fullName evidence="3">Rod shape-determining protein MreD</fullName>
    </recommendedName>
</protein>
<dbReference type="EMBL" id="UINC01035081">
    <property type="protein sequence ID" value="SVB26916.1"/>
    <property type="molecule type" value="Genomic_DNA"/>
</dbReference>
<keyword evidence="1" id="KW-0812">Transmembrane</keyword>
<sequence>MGLLIGAYLLVFLQSHWQGPRLWLGFQPDLTPALLVCAGLTLRAGHVSTSAMLTGLWLDSLSANPLGLSVLPLFIAGWAVFTFRDLIMRDELVAQFYLGTAAGAAVPLLQVWLLWLVGAAPLFGWEMGVWWLINALFCGVAVPVFARLAKLLDRWFSHPLHDPNRWPNENRQIVRGKH</sequence>
<feature type="transmembrane region" description="Helical" evidence="1">
    <location>
        <begin position="129"/>
        <end position="149"/>
    </location>
</feature>
<evidence type="ECO:0008006" key="3">
    <source>
        <dbReference type="Google" id="ProtNLM"/>
    </source>
</evidence>
<evidence type="ECO:0000313" key="2">
    <source>
        <dbReference type="EMBL" id="SVB26916.1"/>
    </source>
</evidence>
<organism evidence="2">
    <name type="scientific">marine metagenome</name>
    <dbReference type="NCBI Taxonomy" id="408172"/>
    <lineage>
        <taxon>unclassified sequences</taxon>
        <taxon>metagenomes</taxon>
        <taxon>ecological metagenomes</taxon>
    </lineage>
</organism>
<keyword evidence="1" id="KW-1133">Transmembrane helix</keyword>
<reference evidence="2" key="1">
    <citation type="submission" date="2018-05" db="EMBL/GenBank/DDBJ databases">
        <authorList>
            <person name="Lanie J.A."/>
            <person name="Ng W.-L."/>
            <person name="Kazmierczak K.M."/>
            <person name="Andrzejewski T.M."/>
            <person name="Davidsen T.M."/>
            <person name="Wayne K.J."/>
            <person name="Tettelin H."/>
            <person name="Glass J.I."/>
            <person name="Rusch D."/>
            <person name="Podicherti R."/>
            <person name="Tsui H.-C.T."/>
            <person name="Winkler M.E."/>
        </authorList>
    </citation>
    <scope>NUCLEOTIDE SEQUENCE</scope>
</reference>
<gene>
    <name evidence="2" type="ORF">METZ01_LOCUS179770</name>
</gene>
<feature type="transmembrane region" description="Helical" evidence="1">
    <location>
        <begin position="66"/>
        <end position="84"/>
    </location>
</feature>
<keyword evidence="1" id="KW-0472">Membrane</keyword>
<proteinExistence type="predicted"/>